<dbReference type="GO" id="GO:0003682">
    <property type="term" value="F:chromatin binding"/>
    <property type="evidence" value="ECO:0007669"/>
    <property type="project" value="TreeGrafter"/>
</dbReference>
<dbReference type="PROSITE" id="PS51194">
    <property type="entry name" value="HELICASE_CTER"/>
    <property type="match status" value="1"/>
</dbReference>
<protein>
    <submittedName>
        <fullName evidence="7">Helicase C-terminal domain-containing protein</fullName>
    </submittedName>
</protein>
<dbReference type="InterPro" id="IPR049730">
    <property type="entry name" value="SNF2/RAD54-like_C"/>
</dbReference>
<name>A0A914YFZ9_9BILA</name>
<dbReference type="InterPro" id="IPR009462">
    <property type="entry name" value="CHD_II_SANT-like"/>
</dbReference>
<dbReference type="SMART" id="SM01147">
    <property type="entry name" value="DUF1087"/>
    <property type="match status" value="1"/>
</dbReference>
<dbReference type="GO" id="GO:0003677">
    <property type="term" value="F:DNA binding"/>
    <property type="evidence" value="ECO:0007669"/>
    <property type="project" value="InterPro"/>
</dbReference>
<dbReference type="PROSITE" id="PS00659">
    <property type="entry name" value="GLYCOSYL_HYDROL_F5"/>
    <property type="match status" value="1"/>
</dbReference>
<keyword evidence="2" id="KW-0539">Nucleus</keyword>
<dbReference type="GO" id="GO:0005975">
    <property type="term" value="P:carbohydrate metabolic process"/>
    <property type="evidence" value="ECO:0007669"/>
    <property type="project" value="InterPro"/>
</dbReference>
<dbReference type="SUPFAM" id="SSF52540">
    <property type="entry name" value="P-loop containing nucleoside triphosphate hydrolases"/>
    <property type="match status" value="1"/>
</dbReference>
<feature type="domain" description="Helicase C-terminal" evidence="5">
    <location>
        <begin position="1"/>
        <end position="158"/>
    </location>
</feature>
<dbReference type="InterPro" id="IPR027417">
    <property type="entry name" value="P-loop_NTPase"/>
</dbReference>
<accession>A0A914YFZ9</accession>
<dbReference type="GO" id="GO:0042393">
    <property type="term" value="F:histone binding"/>
    <property type="evidence" value="ECO:0007669"/>
    <property type="project" value="TreeGrafter"/>
</dbReference>
<dbReference type="GO" id="GO:0140658">
    <property type="term" value="F:ATP-dependent chromatin remodeler activity"/>
    <property type="evidence" value="ECO:0007669"/>
    <property type="project" value="TreeGrafter"/>
</dbReference>
<dbReference type="Pfam" id="PF08074">
    <property type="entry name" value="CHDCT2"/>
    <property type="match status" value="1"/>
</dbReference>
<keyword evidence="3" id="KW-0326">Glycosidase</keyword>
<dbReference type="PANTHER" id="PTHR45623:SF17">
    <property type="entry name" value="CHROMODOMAIN-HELICASE-DNA-BINDING PROTEIN 3-RELATED"/>
    <property type="match status" value="1"/>
</dbReference>
<dbReference type="Pfam" id="PF00271">
    <property type="entry name" value="Helicase_C"/>
    <property type="match status" value="1"/>
</dbReference>
<dbReference type="SMART" id="SM00490">
    <property type="entry name" value="HELICc"/>
    <property type="match status" value="1"/>
</dbReference>
<dbReference type="GO" id="GO:0004553">
    <property type="term" value="F:hydrolase activity, hydrolyzing O-glycosyl compounds"/>
    <property type="evidence" value="ECO:0007669"/>
    <property type="project" value="InterPro"/>
</dbReference>
<dbReference type="InterPro" id="IPR012957">
    <property type="entry name" value="CHD_C2"/>
</dbReference>
<dbReference type="Proteomes" id="UP000887577">
    <property type="component" value="Unplaced"/>
</dbReference>
<keyword evidence="1" id="KW-0378">Hydrolase</keyword>
<dbReference type="Pfam" id="PF06461">
    <property type="entry name" value="CHDII_SANT-like"/>
    <property type="match status" value="1"/>
</dbReference>
<sequence length="753" mass="86316">MLRSLFNEKHRVLIFSQMTRMLDVMEEFCEFEGYKYERIDGSITGQHRQEAIDRFNAPGAQQFVFLLSTRAGGLGINLATADTVIIYDSDWNPHNDIQAFSRAHRIGQQNKVMIYRFVTRNSVEERITSVAKKKMLLTHLVVRAGIGQKGPSMSKTELDDVLRWGTEELFKDGEPEKDSNGKEKKGNEQEIIWDDEAVEALLDRTVGDEPKEVKEGGKKKEHWTNEYLSSFKVAQYVTREADEEEEEPDREVIAETVNEPDPDYWDKLLRHHYEQEQETESQKFGKGKRVRKQLPPLLARVNGLLEVLGFNPRQRRAYYNAIMRWGIPPQDAYQSQWLVQDLRQKSERAFKAYTSLFMRHLCEPGIENSETFNDGVPREGISREHVFARIGILSLIRKKVQEFDRVNGEWSIPETRDEAINQGQLAPAFKLATVTTTTALDSSSRYGTPMETTKNEAKEEIVGIDSAIDTPDVSNVPTKKNEITKKDDTFKENVDAEMTGDVVPDAEKHEEVIKQNLPKFMFNIADGGFTELHTLWYNEEIAAVPHKEYEIWHRRHDYWLLAGICAHGYSRFGDVINDARFAIINEPFKSEQGKGNFLDSKNKFLQRRFKLLEQALIIEEQLGRAAHLNITQKSDERQTAQLHEHFADVEAIGESHQSLVKEAANDTVGTNVVLHKVLIQLEELLTEMKGDISRFPATLTRLPSITERLQLTERQILNRLTTKDPEAAAGLSPLPPPGPFALIKMLLPKKRKM</sequence>
<dbReference type="InterPro" id="IPR018087">
    <property type="entry name" value="Glyco_hydro_5_CS"/>
</dbReference>
<evidence type="ECO:0000313" key="7">
    <source>
        <dbReference type="WBParaSite" id="PSU_v2.g18378.t1"/>
    </source>
</evidence>
<evidence type="ECO:0000256" key="3">
    <source>
        <dbReference type="ARBA" id="ARBA00023295"/>
    </source>
</evidence>
<dbReference type="Gene3D" id="1.10.10.60">
    <property type="entry name" value="Homeodomain-like"/>
    <property type="match status" value="1"/>
</dbReference>
<reference evidence="7" key="1">
    <citation type="submission" date="2022-11" db="UniProtKB">
        <authorList>
            <consortium name="WormBaseParasite"/>
        </authorList>
    </citation>
    <scope>IDENTIFICATION</scope>
</reference>
<evidence type="ECO:0000313" key="6">
    <source>
        <dbReference type="Proteomes" id="UP000887577"/>
    </source>
</evidence>
<dbReference type="InterPro" id="IPR009463">
    <property type="entry name" value="DUF1087"/>
</dbReference>
<evidence type="ECO:0000256" key="4">
    <source>
        <dbReference type="SAM" id="MobiDB-lite"/>
    </source>
</evidence>
<dbReference type="SMART" id="SM01146">
    <property type="entry name" value="DUF1086"/>
    <property type="match status" value="1"/>
</dbReference>
<feature type="region of interest" description="Disordered" evidence="4">
    <location>
        <begin position="169"/>
        <end position="188"/>
    </location>
</feature>
<organism evidence="6 7">
    <name type="scientific">Panagrolaimus superbus</name>
    <dbReference type="NCBI Taxonomy" id="310955"/>
    <lineage>
        <taxon>Eukaryota</taxon>
        <taxon>Metazoa</taxon>
        <taxon>Ecdysozoa</taxon>
        <taxon>Nematoda</taxon>
        <taxon>Chromadorea</taxon>
        <taxon>Rhabditida</taxon>
        <taxon>Tylenchina</taxon>
        <taxon>Panagrolaimomorpha</taxon>
        <taxon>Panagrolaimoidea</taxon>
        <taxon>Panagrolaimidae</taxon>
        <taxon>Panagrolaimus</taxon>
    </lineage>
</organism>
<dbReference type="AlphaFoldDB" id="A0A914YFZ9"/>
<evidence type="ECO:0000259" key="5">
    <source>
        <dbReference type="PROSITE" id="PS51194"/>
    </source>
</evidence>
<dbReference type="Gene3D" id="3.40.50.300">
    <property type="entry name" value="P-loop containing nucleotide triphosphate hydrolases"/>
    <property type="match status" value="1"/>
</dbReference>
<proteinExistence type="predicted"/>
<dbReference type="GO" id="GO:0016887">
    <property type="term" value="F:ATP hydrolysis activity"/>
    <property type="evidence" value="ECO:0007669"/>
    <property type="project" value="TreeGrafter"/>
</dbReference>
<dbReference type="GO" id="GO:0005634">
    <property type="term" value="C:nucleus"/>
    <property type="evidence" value="ECO:0007669"/>
    <property type="project" value="TreeGrafter"/>
</dbReference>
<dbReference type="InterPro" id="IPR001650">
    <property type="entry name" value="Helicase_C-like"/>
</dbReference>
<evidence type="ECO:0000256" key="1">
    <source>
        <dbReference type="ARBA" id="ARBA00022801"/>
    </source>
</evidence>
<dbReference type="PANTHER" id="PTHR45623">
    <property type="entry name" value="CHROMODOMAIN-HELICASE-DNA-BINDING PROTEIN 3-RELATED-RELATED"/>
    <property type="match status" value="1"/>
</dbReference>
<dbReference type="WBParaSite" id="PSU_v2.g18378.t1">
    <property type="protein sequence ID" value="PSU_v2.g18378.t1"/>
    <property type="gene ID" value="PSU_v2.g18378"/>
</dbReference>
<evidence type="ECO:0000256" key="2">
    <source>
        <dbReference type="ARBA" id="ARBA00023242"/>
    </source>
</evidence>
<dbReference type="GO" id="GO:0000785">
    <property type="term" value="C:chromatin"/>
    <property type="evidence" value="ECO:0007669"/>
    <property type="project" value="TreeGrafter"/>
</dbReference>
<dbReference type="CDD" id="cd18793">
    <property type="entry name" value="SF2_C_SNF"/>
    <property type="match status" value="1"/>
</dbReference>
<keyword evidence="6" id="KW-1185">Reference proteome</keyword>